<dbReference type="RefSeq" id="WP_009537038.1">
    <property type="nucleotide sequence ID" value="NZ_JH414505.1"/>
</dbReference>
<keyword evidence="4" id="KW-0238">DNA-binding</keyword>
<dbReference type="InterPro" id="IPR051446">
    <property type="entry name" value="HTH_trans_reg/aminotransferase"/>
</dbReference>
<name>G9WWG7_9FIRM</name>
<feature type="domain" description="HTH gntR-type" evidence="6">
    <location>
        <begin position="4"/>
        <end position="72"/>
    </location>
</feature>
<dbReference type="GO" id="GO:0003700">
    <property type="term" value="F:DNA-binding transcription factor activity"/>
    <property type="evidence" value="ECO:0007669"/>
    <property type="project" value="InterPro"/>
</dbReference>
<dbReference type="SUPFAM" id="SSF46785">
    <property type="entry name" value="Winged helix' DNA-binding domain"/>
    <property type="match status" value="1"/>
</dbReference>
<dbReference type="HOGENOM" id="CLU_017584_0_1_9"/>
<dbReference type="InterPro" id="IPR036390">
    <property type="entry name" value="WH_DNA-bd_sf"/>
</dbReference>
<sequence length="355" mass="41145">MEKQFKYIRLYKEIRRDIVEGRYRFQEKMPSKRILSDTMGVSLLTVEHCYALLEEEGYIEGRERSGYFVSYQDGLLFPVEEKEDPVQALSEIPGQGKEEMSFSIISKTIRKVLGKYGEELLRRSEAQGKYFLRTALKDYLRRARGIFVTEEQILIGSGAEHLYSLLAQILGRGQSFAVESPSYEKMQKIYEANGIELEFLEMGKKGIHSEALRKAKSRILHVTPFHSYPSGVTATAGKRREYLDYARRKNGFIIEDDYDSEFSALGKPEDSLFSMDERNSVYYINSFSKTIGPAFRMAYLLLPKERVEEDLQKISIYSCSVPVLEQCLLTELLQGGEFERHINRIKRRRRNSATF</sequence>
<dbReference type="CDD" id="cd07377">
    <property type="entry name" value="WHTH_GntR"/>
    <property type="match status" value="1"/>
</dbReference>
<evidence type="ECO:0000313" key="8">
    <source>
        <dbReference type="Proteomes" id="UP000003527"/>
    </source>
</evidence>
<dbReference type="InterPro" id="IPR000524">
    <property type="entry name" value="Tscrpt_reg_HTH_GntR"/>
</dbReference>
<protein>
    <recommendedName>
        <fullName evidence="6">HTH gntR-type domain-containing protein</fullName>
    </recommendedName>
</protein>
<dbReference type="Pfam" id="PF00155">
    <property type="entry name" value="Aminotran_1_2"/>
    <property type="match status" value="1"/>
</dbReference>
<evidence type="ECO:0000256" key="2">
    <source>
        <dbReference type="ARBA" id="ARBA00022898"/>
    </source>
</evidence>
<keyword evidence="2" id="KW-0663">Pyridoxal phosphate</keyword>
<dbReference type="CDD" id="cd00609">
    <property type="entry name" value="AAT_like"/>
    <property type="match status" value="1"/>
</dbReference>
<gene>
    <name evidence="7" type="ORF">HMPREF9624_01251</name>
</gene>
<dbReference type="Gene3D" id="3.40.640.10">
    <property type="entry name" value="Type I PLP-dependent aspartate aminotransferase-like (Major domain)"/>
    <property type="match status" value="1"/>
</dbReference>
<dbReference type="PANTHER" id="PTHR46577">
    <property type="entry name" value="HTH-TYPE TRANSCRIPTIONAL REGULATORY PROTEIN GABR"/>
    <property type="match status" value="1"/>
</dbReference>
<proteinExistence type="inferred from homology"/>
<accession>G9WWG7</accession>
<dbReference type="Proteomes" id="UP000003527">
    <property type="component" value="Unassembled WGS sequence"/>
</dbReference>
<dbReference type="PATRIC" id="fig|796944.3.peg.1994"/>
<dbReference type="Gene3D" id="1.10.10.10">
    <property type="entry name" value="Winged helix-like DNA-binding domain superfamily/Winged helix DNA-binding domain"/>
    <property type="match status" value="1"/>
</dbReference>
<evidence type="ECO:0000259" key="6">
    <source>
        <dbReference type="PROSITE" id="PS50949"/>
    </source>
</evidence>
<dbReference type="GO" id="GO:0030170">
    <property type="term" value="F:pyridoxal phosphate binding"/>
    <property type="evidence" value="ECO:0007669"/>
    <property type="project" value="InterPro"/>
</dbReference>
<evidence type="ECO:0000256" key="4">
    <source>
        <dbReference type="ARBA" id="ARBA00023125"/>
    </source>
</evidence>
<dbReference type="Pfam" id="PF00392">
    <property type="entry name" value="GntR"/>
    <property type="match status" value="1"/>
</dbReference>
<organism evidence="7 8">
    <name type="scientific">Oribacterium asaccharolyticum ACB7</name>
    <dbReference type="NCBI Taxonomy" id="796944"/>
    <lineage>
        <taxon>Bacteria</taxon>
        <taxon>Bacillati</taxon>
        <taxon>Bacillota</taxon>
        <taxon>Clostridia</taxon>
        <taxon>Lachnospirales</taxon>
        <taxon>Lachnospiraceae</taxon>
        <taxon>Oribacterium</taxon>
    </lineage>
</organism>
<dbReference type="GO" id="GO:0003677">
    <property type="term" value="F:DNA binding"/>
    <property type="evidence" value="ECO:0007669"/>
    <property type="project" value="UniProtKB-KW"/>
</dbReference>
<dbReference type="InterPro" id="IPR004839">
    <property type="entry name" value="Aminotransferase_I/II_large"/>
</dbReference>
<keyword evidence="8" id="KW-1185">Reference proteome</keyword>
<dbReference type="PROSITE" id="PS50949">
    <property type="entry name" value="HTH_GNTR"/>
    <property type="match status" value="1"/>
</dbReference>
<dbReference type="AlphaFoldDB" id="G9WWG7"/>
<dbReference type="PANTHER" id="PTHR46577:SF1">
    <property type="entry name" value="HTH-TYPE TRANSCRIPTIONAL REGULATORY PROTEIN GABR"/>
    <property type="match status" value="1"/>
</dbReference>
<dbReference type="InterPro" id="IPR015421">
    <property type="entry name" value="PyrdxlP-dep_Trfase_major"/>
</dbReference>
<dbReference type="EMBL" id="AFZD01000020">
    <property type="protein sequence ID" value="EHL09836.1"/>
    <property type="molecule type" value="Genomic_DNA"/>
</dbReference>
<evidence type="ECO:0000313" key="7">
    <source>
        <dbReference type="EMBL" id="EHL09836.1"/>
    </source>
</evidence>
<comment type="caution">
    <text evidence="7">The sequence shown here is derived from an EMBL/GenBank/DDBJ whole genome shotgun (WGS) entry which is preliminary data.</text>
</comment>
<reference evidence="7 8" key="1">
    <citation type="submission" date="2011-08" db="EMBL/GenBank/DDBJ databases">
        <title>The Genome Sequence of Oribacterium sp. ACB7.</title>
        <authorList>
            <consortium name="The Broad Institute Genome Sequencing Platform"/>
            <person name="Earl A."/>
            <person name="Ward D."/>
            <person name="Feldgarden M."/>
            <person name="Gevers D."/>
            <person name="Sizova M."/>
            <person name="Hazen A."/>
            <person name="Epstein S."/>
            <person name="Young S.K."/>
            <person name="Zeng Q."/>
            <person name="Gargeya S."/>
            <person name="Fitzgerald M."/>
            <person name="Haas B."/>
            <person name="Abouelleil A."/>
            <person name="Alvarado L."/>
            <person name="Arachchi H.M."/>
            <person name="Berlin A."/>
            <person name="Brown A."/>
            <person name="Chapman S.B."/>
            <person name="Chen Z."/>
            <person name="Dunbar C."/>
            <person name="Freedman E."/>
            <person name="Gearin G."/>
            <person name="Gellesch M."/>
            <person name="Goldberg J."/>
            <person name="Griggs A."/>
            <person name="Gujja S."/>
            <person name="Heiman D."/>
            <person name="Howarth C."/>
            <person name="Larson L."/>
            <person name="Lui A."/>
            <person name="MacDonald P.J.P."/>
            <person name="Montmayeur A."/>
            <person name="Murphy C."/>
            <person name="Neiman D."/>
            <person name="Pearson M."/>
            <person name="Priest M."/>
            <person name="Roberts A."/>
            <person name="Saif S."/>
            <person name="Shea T."/>
            <person name="Shenoy N."/>
            <person name="Sisk P."/>
            <person name="Stolte C."/>
            <person name="Sykes S."/>
            <person name="Wortman J."/>
            <person name="Nusbaum C."/>
            <person name="Birren B."/>
        </authorList>
    </citation>
    <scope>NUCLEOTIDE SEQUENCE [LARGE SCALE GENOMIC DNA]</scope>
    <source>
        <strain evidence="7 8">ACB7</strain>
    </source>
</reference>
<comment type="similarity">
    <text evidence="1">In the C-terminal section; belongs to the class-I pyridoxal-phosphate-dependent aminotransferase family.</text>
</comment>
<dbReference type="InterPro" id="IPR036388">
    <property type="entry name" value="WH-like_DNA-bd_sf"/>
</dbReference>
<dbReference type="SMART" id="SM00345">
    <property type="entry name" value="HTH_GNTR"/>
    <property type="match status" value="1"/>
</dbReference>
<evidence type="ECO:0000256" key="3">
    <source>
        <dbReference type="ARBA" id="ARBA00023015"/>
    </source>
</evidence>
<keyword evidence="5" id="KW-0804">Transcription</keyword>
<dbReference type="InterPro" id="IPR015424">
    <property type="entry name" value="PyrdxlP-dep_Trfase"/>
</dbReference>
<evidence type="ECO:0000256" key="1">
    <source>
        <dbReference type="ARBA" id="ARBA00005384"/>
    </source>
</evidence>
<dbReference type="SUPFAM" id="SSF53383">
    <property type="entry name" value="PLP-dependent transferases"/>
    <property type="match status" value="1"/>
</dbReference>
<evidence type="ECO:0000256" key="5">
    <source>
        <dbReference type="ARBA" id="ARBA00023163"/>
    </source>
</evidence>
<keyword evidence="3" id="KW-0805">Transcription regulation</keyword>